<feature type="domain" description="TonB-dependent receptor plug" evidence="9">
    <location>
        <begin position="118"/>
        <end position="233"/>
    </location>
</feature>
<dbReference type="SUPFAM" id="SSF49464">
    <property type="entry name" value="Carboxypeptidase regulatory domain-like"/>
    <property type="match status" value="1"/>
</dbReference>
<dbReference type="InterPro" id="IPR008969">
    <property type="entry name" value="CarboxyPept-like_regulatory"/>
</dbReference>
<evidence type="ECO:0000313" key="11">
    <source>
        <dbReference type="Proteomes" id="UP001597510"/>
    </source>
</evidence>
<keyword evidence="8" id="KW-0732">Signal</keyword>
<evidence type="ECO:0000256" key="6">
    <source>
        <dbReference type="ARBA" id="ARBA00023237"/>
    </source>
</evidence>
<keyword evidence="4 7" id="KW-0812">Transmembrane</keyword>
<protein>
    <submittedName>
        <fullName evidence="10">SusC/RagA family TonB-linked outer membrane protein</fullName>
    </submittedName>
</protein>
<comment type="similarity">
    <text evidence="7">Belongs to the TonB-dependent receptor family.</text>
</comment>
<proteinExistence type="inferred from homology"/>
<keyword evidence="2 7" id="KW-0813">Transport</keyword>
<keyword evidence="3 7" id="KW-1134">Transmembrane beta strand</keyword>
<dbReference type="PROSITE" id="PS52016">
    <property type="entry name" value="TONB_DEPENDENT_REC_3"/>
    <property type="match status" value="1"/>
</dbReference>
<dbReference type="Proteomes" id="UP001597510">
    <property type="component" value="Unassembled WGS sequence"/>
</dbReference>
<feature type="signal peptide" evidence="8">
    <location>
        <begin position="1"/>
        <end position="21"/>
    </location>
</feature>
<dbReference type="Pfam" id="PF13715">
    <property type="entry name" value="CarbopepD_reg_2"/>
    <property type="match status" value="1"/>
</dbReference>
<evidence type="ECO:0000256" key="2">
    <source>
        <dbReference type="ARBA" id="ARBA00022448"/>
    </source>
</evidence>
<evidence type="ECO:0000256" key="3">
    <source>
        <dbReference type="ARBA" id="ARBA00022452"/>
    </source>
</evidence>
<feature type="chain" id="PRO_5045064901" evidence="8">
    <location>
        <begin position="22"/>
        <end position="1006"/>
    </location>
</feature>
<dbReference type="Pfam" id="PF07715">
    <property type="entry name" value="Plug"/>
    <property type="match status" value="1"/>
</dbReference>
<dbReference type="InterPro" id="IPR023997">
    <property type="entry name" value="TonB-dep_OMP_SusC/RagA_CS"/>
</dbReference>
<comment type="subcellular location">
    <subcellularLocation>
        <location evidence="1 7">Cell outer membrane</location>
        <topology evidence="1 7">Multi-pass membrane protein</topology>
    </subcellularLocation>
</comment>
<dbReference type="NCBIfam" id="TIGR04056">
    <property type="entry name" value="OMP_RagA_SusC"/>
    <property type="match status" value="1"/>
</dbReference>
<dbReference type="NCBIfam" id="TIGR04057">
    <property type="entry name" value="SusC_RagA_signa"/>
    <property type="match status" value="1"/>
</dbReference>
<keyword evidence="11" id="KW-1185">Reference proteome</keyword>
<dbReference type="InterPro" id="IPR023996">
    <property type="entry name" value="TonB-dep_OMP_SusC/RagA"/>
</dbReference>
<evidence type="ECO:0000256" key="7">
    <source>
        <dbReference type="PROSITE-ProRule" id="PRU01360"/>
    </source>
</evidence>
<dbReference type="Gene3D" id="2.40.170.20">
    <property type="entry name" value="TonB-dependent receptor, beta-barrel domain"/>
    <property type="match status" value="1"/>
</dbReference>
<dbReference type="EMBL" id="JBHULC010000038">
    <property type="protein sequence ID" value="MFD2523547.1"/>
    <property type="molecule type" value="Genomic_DNA"/>
</dbReference>
<evidence type="ECO:0000256" key="4">
    <source>
        <dbReference type="ARBA" id="ARBA00022692"/>
    </source>
</evidence>
<evidence type="ECO:0000313" key="10">
    <source>
        <dbReference type="EMBL" id="MFD2523547.1"/>
    </source>
</evidence>
<evidence type="ECO:0000256" key="8">
    <source>
        <dbReference type="SAM" id="SignalP"/>
    </source>
</evidence>
<evidence type="ECO:0000256" key="1">
    <source>
        <dbReference type="ARBA" id="ARBA00004571"/>
    </source>
</evidence>
<dbReference type="RefSeq" id="WP_340233506.1">
    <property type="nucleotide sequence ID" value="NZ_JBBEWC010000001.1"/>
</dbReference>
<evidence type="ECO:0000256" key="5">
    <source>
        <dbReference type="ARBA" id="ARBA00023136"/>
    </source>
</evidence>
<dbReference type="SUPFAM" id="SSF56935">
    <property type="entry name" value="Porins"/>
    <property type="match status" value="1"/>
</dbReference>
<evidence type="ECO:0000259" key="9">
    <source>
        <dbReference type="Pfam" id="PF07715"/>
    </source>
</evidence>
<reference evidence="11" key="1">
    <citation type="journal article" date="2019" name="Int. J. Syst. Evol. Microbiol.">
        <title>The Global Catalogue of Microorganisms (GCM) 10K type strain sequencing project: providing services to taxonomists for standard genome sequencing and annotation.</title>
        <authorList>
            <consortium name="The Broad Institute Genomics Platform"/>
            <consortium name="The Broad Institute Genome Sequencing Center for Infectious Disease"/>
            <person name="Wu L."/>
            <person name="Ma J."/>
        </authorList>
    </citation>
    <scope>NUCLEOTIDE SEQUENCE [LARGE SCALE GENOMIC DNA]</scope>
    <source>
        <strain evidence="11">KCTC 52344</strain>
    </source>
</reference>
<name>A0ABW5JDZ1_9BACT</name>
<sequence length="1006" mass="109497">MKKSLLPSLFLVLFWTVQVFAQDKTVSGKVTSADDGSALPGVSVTVKGTTKGTTTNADGAYTISVPGNATLTFSFIGFVTQQVPVNNRAVINLQLASDAQELAEAIVVGYGTTSSIKKTGAVGVVGSEKIENTPFTSVDKAIQGRVAGLQSAGGSGQPGSVQNIRIRGIGSMTAGSDPLYVVDGIPINSGDLTRNTTTANALAGINPNDIESVTVLKDAASSSIYGSRAANGVILITTKKGKAGKTKVRFDTEIGVADIAYLSDANRPLNTAEWRELTAEGLVNGGRAADMTAALATVDQNFRTNSGVDTDWLKEVTRVGTQQQYNLSLSGGNEKTQFYFSGGYFKQEGTVIESLFDRFTGNLNLTNKITDKLTLKANLMLSSTGQKGPGNGGLFANPVLTAYFLLPSYAPRLADGTINTVGPDFPNGALYNPLAIATMDKRKTSGMKGISTVALEYQVLKDLKLSSKIGIDYNNFEEDIYNNPFYGDGRNDAGRAYRFYTRYFNWVWTNLADYTWDITKNDDYVLNIIAGYEAQKSQQYTSNVATFGLPGNLNVIVPSAGSVYNSAVGSNSDYTFASALAMANFSVKNKYVLSGSFRRDGSSRFGINNRYGNFWSVGGAWNIHKENFMTDITWIDQLKLRASYGVNGNAAIGNYDWRPTYAYGSGYNYLGLTGSGPDAVGNVNLTWEENRPFDIGFDLTMLKKRLNFTFEWYTRKTTNLLLDEPLSRTSGFSSFKNNIGSLQNQGVEISVSGTPVVAGDFSWDAAFNISLNKNKILALVNNADQVSGAFIRRVGEDFQSFYVRDWAGVDPANGNPLWYIDDTRTETTSVYNNAKQQIVGSATPRAFGSLSSTFNYKGLSLDFMFYYNFGNLVRDSWANYTQSDGYNATFNRVAAQLDRWQKPGDITNVPKYVYGGANATNSLSSRFLYGGDYIRLRDITLGYTLPTNLISKIKLSNVKVYVRGSNILTWVKDKNLPYDPETYINSSTNLDVYLPKTVTGGLQVAF</sequence>
<dbReference type="InterPro" id="IPR039426">
    <property type="entry name" value="TonB-dep_rcpt-like"/>
</dbReference>
<organism evidence="10 11">
    <name type="scientific">Emticicia soli</name>
    <dbReference type="NCBI Taxonomy" id="2027878"/>
    <lineage>
        <taxon>Bacteria</taxon>
        <taxon>Pseudomonadati</taxon>
        <taxon>Bacteroidota</taxon>
        <taxon>Cytophagia</taxon>
        <taxon>Cytophagales</taxon>
        <taxon>Leadbetterellaceae</taxon>
        <taxon>Emticicia</taxon>
    </lineage>
</organism>
<keyword evidence="5 7" id="KW-0472">Membrane</keyword>
<comment type="caution">
    <text evidence="10">The sequence shown here is derived from an EMBL/GenBank/DDBJ whole genome shotgun (WGS) entry which is preliminary data.</text>
</comment>
<dbReference type="Gene3D" id="2.170.130.10">
    <property type="entry name" value="TonB-dependent receptor, plug domain"/>
    <property type="match status" value="1"/>
</dbReference>
<accession>A0ABW5JDZ1</accession>
<dbReference type="InterPro" id="IPR012910">
    <property type="entry name" value="Plug_dom"/>
</dbReference>
<dbReference type="InterPro" id="IPR037066">
    <property type="entry name" value="Plug_dom_sf"/>
</dbReference>
<dbReference type="InterPro" id="IPR036942">
    <property type="entry name" value="Beta-barrel_TonB_sf"/>
</dbReference>
<keyword evidence="6 7" id="KW-0998">Cell outer membrane</keyword>
<gene>
    <name evidence="10" type="ORF">ACFSR2_21795</name>
</gene>
<dbReference type="Gene3D" id="2.60.40.1120">
    <property type="entry name" value="Carboxypeptidase-like, regulatory domain"/>
    <property type="match status" value="1"/>
</dbReference>